<feature type="domain" description="Resolvase/invertase-type recombinase catalytic" evidence="1">
    <location>
        <begin position="9"/>
        <end position="158"/>
    </location>
</feature>
<name>C7HVJ7_9FIRM</name>
<protein>
    <submittedName>
        <fullName evidence="3">TnpX site-specific recombinase</fullName>
    </submittedName>
</protein>
<comment type="caution">
    <text evidence="3">The sequence shown here is derived from an EMBL/GenBank/DDBJ whole genome shotgun (WGS) entry which is preliminary data.</text>
</comment>
<dbReference type="InterPro" id="IPR038109">
    <property type="entry name" value="DNA_bind_recomb_sf"/>
</dbReference>
<dbReference type="AlphaFoldDB" id="C7HVJ7"/>
<feature type="domain" description="Recombinase" evidence="2">
    <location>
        <begin position="166"/>
        <end position="279"/>
    </location>
</feature>
<dbReference type="PROSITE" id="PS51737">
    <property type="entry name" value="RECOMBINASE_DNA_BIND"/>
    <property type="match status" value="1"/>
</dbReference>
<dbReference type="SMART" id="SM00857">
    <property type="entry name" value="Resolvase"/>
    <property type="match status" value="1"/>
</dbReference>
<dbReference type="InterPro" id="IPR011109">
    <property type="entry name" value="DNA_bind_recombinase_dom"/>
</dbReference>
<dbReference type="PROSITE" id="PS51736">
    <property type="entry name" value="RECOMBINASES_3"/>
    <property type="match status" value="1"/>
</dbReference>
<accession>C7HVJ7</accession>
<reference evidence="3 4" key="1">
    <citation type="submission" date="2009-08" db="EMBL/GenBank/DDBJ databases">
        <authorList>
            <person name="Muzny D."/>
            <person name="Qin X."/>
            <person name="Deng J."/>
            <person name="Jiang H."/>
            <person name="Liu Y."/>
            <person name="Qu J."/>
            <person name="Song X.-Z."/>
            <person name="Zhang L."/>
            <person name="Thornton R."/>
            <person name="Coyle M."/>
            <person name="Francisco L."/>
            <person name="Jackson L."/>
            <person name="Javaid M."/>
            <person name="Korchina V."/>
            <person name="Kovar C."/>
            <person name="Mata R."/>
            <person name="Mathew T."/>
            <person name="Ngo R."/>
            <person name="Nguyen L."/>
            <person name="Nguyen N."/>
            <person name="Okwuonu G."/>
            <person name="Ongeri F."/>
            <person name="Pham C."/>
            <person name="Simmons D."/>
            <person name="Wilczek-Boney K."/>
            <person name="Hale W."/>
            <person name="Jakkamsetti A."/>
            <person name="Pham P."/>
            <person name="Ruth R."/>
            <person name="San Lucas F."/>
            <person name="Warren J."/>
            <person name="Zhang J."/>
            <person name="Zhao Z."/>
            <person name="Zhou C."/>
            <person name="Zhu D."/>
            <person name="Lee S."/>
            <person name="Bess C."/>
            <person name="Blankenburg K."/>
            <person name="Forbes L."/>
            <person name="Fu Q."/>
            <person name="Gubbala S."/>
            <person name="Hirani K."/>
            <person name="Jayaseelan J.C."/>
            <person name="Lara F."/>
            <person name="Munidasa M."/>
            <person name="Palculict T."/>
            <person name="Patil S."/>
            <person name="Pu L.-L."/>
            <person name="Saada N."/>
            <person name="Tang L."/>
            <person name="Weissenberger G."/>
            <person name="Zhu Y."/>
            <person name="Hemphill L."/>
            <person name="Shang Y."/>
            <person name="Youmans B."/>
            <person name="Ayvaz T."/>
            <person name="Ross M."/>
            <person name="Santibanez J."/>
            <person name="Aqrawi P."/>
            <person name="Gross S."/>
            <person name="Joshi V."/>
            <person name="Fowler G."/>
            <person name="Nazareth L."/>
            <person name="Reid J."/>
            <person name="Worley K."/>
            <person name="Petrosino J."/>
            <person name="Highlander S."/>
            <person name="Gibbs R."/>
            <person name="Gibbs R."/>
        </authorList>
    </citation>
    <scope>NUCLEOTIDE SEQUENCE [LARGE SCALE GENOMIC DNA]</scope>
    <source>
        <strain evidence="3 4">ATCC 51170</strain>
    </source>
</reference>
<dbReference type="InterPro" id="IPR050639">
    <property type="entry name" value="SSR_resolvase"/>
</dbReference>
<evidence type="ECO:0000259" key="1">
    <source>
        <dbReference type="PROSITE" id="PS51736"/>
    </source>
</evidence>
<dbReference type="eggNOG" id="COG1961">
    <property type="taxonomic scope" value="Bacteria"/>
</dbReference>
<dbReference type="CDD" id="cd03770">
    <property type="entry name" value="SR_TndX_transposase"/>
    <property type="match status" value="1"/>
</dbReference>
<dbReference type="EMBL" id="ACXU01000020">
    <property type="protein sequence ID" value="EEU12280.1"/>
    <property type="molecule type" value="Genomic_DNA"/>
</dbReference>
<keyword evidence="4" id="KW-1185">Reference proteome</keyword>
<dbReference type="Gene3D" id="3.90.1750.20">
    <property type="entry name" value="Putative Large Serine Recombinase, Chain B, Domain 2"/>
    <property type="match status" value="1"/>
</dbReference>
<dbReference type="PANTHER" id="PTHR30461">
    <property type="entry name" value="DNA-INVERTASE FROM LAMBDOID PROPHAGE"/>
    <property type="match status" value="1"/>
</dbReference>
<evidence type="ECO:0000313" key="4">
    <source>
        <dbReference type="Proteomes" id="UP000003821"/>
    </source>
</evidence>
<dbReference type="GO" id="GO:0003677">
    <property type="term" value="F:DNA binding"/>
    <property type="evidence" value="ECO:0007669"/>
    <property type="project" value="InterPro"/>
</dbReference>
<dbReference type="GO" id="GO:0000150">
    <property type="term" value="F:DNA strand exchange activity"/>
    <property type="evidence" value="ECO:0007669"/>
    <property type="project" value="InterPro"/>
</dbReference>
<evidence type="ECO:0000313" key="3">
    <source>
        <dbReference type="EMBL" id="EEU12280.1"/>
    </source>
</evidence>
<gene>
    <name evidence="3" type="primary">tnpX</name>
    <name evidence="3" type="ORF">HMPREF0078_1298</name>
</gene>
<dbReference type="InterPro" id="IPR006119">
    <property type="entry name" value="Resolv_N"/>
</dbReference>
<organism evidence="3 4">
    <name type="scientific">Anaerococcus vaginalis ATCC 51170</name>
    <dbReference type="NCBI Taxonomy" id="655811"/>
    <lineage>
        <taxon>Bacteria</taxon>
        <taxon>Bacillati</taxon>
        <taxon>Bacillota</taxon>
        <taxon>Tissierellia</taxon>
        <taxon>Tissierellales</taxon>
        <taxon>Peptoniphilaceae</taxon>
        <taxon>Anaerococcus</taxon>
    </lineage>
</organism>
<evidence type="ECO:0000259" key="2">
    <source>
        <dbReference type="PROSITE" id="PS51737"/>
    </source>
</evidence>
<dbReference type="SUPFAM" id="SSF53041">
    <property type="entry name" value="Resolvase-like"/>
    <property type="match status" value="1"/>
</dbReference>
<sequence length="279" mass="32337">MSNTKRTGQTALYERLSRDDELQGESNYIINQKQLLESYAKRNGFANIYHYTDDGVSGTTFDRQGFQKMIKAVEENKVSTVIVKDMSRFGRDYLKVGFYTEILFKEKGVRFIAINNGIDSEKQAESDFTPFLNIMNEWYARDTSRKIQSIFRARMEEGKRVSPSVPYGYFRNPKNKQELLVDKESSKVVKRIYRLVIEGYGVTQIADILTKDKVLIPSAYAEIHYPENNHSSKKRGIEDPYFWTPTTVGYILEKQEYMGHTVLGKTISVDYKTKKGKSR</sequence>
<dbReference type="InterPro" id="IPR036162">
    <property type="entry name" value="Resolvase-like_N_sf"/>
</dbReference>
<dbReference type="HOGENOM" id="CLU_010686_14_0_9"/>
<proteinExistence type="predicted"/>
<dbReference type="Gene3D" id="3.40.50.1390">
    <property type="entry name" value="Resolvase, N-terminal catalytic domain"/>
    <property type="match status" value="1"/>
</dbReference>
<dbReference type="PANTHER" id="PTHR30461:SF23">
    <property type="entry name" value="DNA RECOMBINASE-RELATED"/>
    <property type="match status" value="1"/>
</dbReference>
<dbReference type="Proteomes" id="UP000003821">
    <property type="component" value="Unassembled WGS sequence"/>
</dbReference>
<dbReference type="Pfam" id="PF00239">
    <property type="entry name" value="Resolvase"/>
    <property type="match status" value="1"/>
</dbReference>
<dbReference type="Pfam" id="PF07508">
    <property type="entry name" value="Recombinase"/>
    <property type="match status" value="1"/>
</dbReference>